<feature type="domain" description="Phage shock protein PspC N-terminal" evidence="7">
    <location>
        <begin position="2"/>
        <end position="60"/>
    </location>
</feature>
<reference evidence="8" key="1">
    <citation type="submission" date="2023-07" db="EMBL/GenBank/DDBJ databases">
        <title>Genomic Encyclopedia of Type Strains, Phase IV (KMG-IV): sequencing the most valuable type-strain genomes for metagenomic binning, comparative biology and taxonomic classification.</title>
        <authorList>
            <person name="Goeker M."/>
        </authorList>
    </citation>
    <scope>NUCLEOTIDE SEQUENCE</scope>
    <source>
        <strain evidence="8">DSM 26174</strain>
    </source>
</reference>
<evidence type="ECO:0000259" key="7">
    <source>
        <dbReference type="Pfam" id="PF04024"/>
    </source>
</evidence>
<protein>
    <submittedName>
        <fullName evidence="8">Phage shock protein C</fullName>
    </submittedName>
</protein>
<feature type="transmembrane region" description="Helical" evidence="6">
    <location>
        <begin position="32"/>
        <end position="57"/>
    </location>
</feature>
<evidence type="ECO:0000256" key="4">
    <source>
        <dbReference type="ARBA" id="ARBA00022989"/>
    </source>
</evidence>
<gene>
    <name evidence="8" type="ORF">HNQ88_002507</name>
</gene>
<dbReference type="RefSeq" id="WP_309939132.1">
    <property type="nucleotide sequence ID" value="NZ_AP025305.1"/>
</dbReference>
<keyword evidence="4 6" id="KW-1133">Transmembrane helix</keyword>
<keyword evidence="5 6" id="KW-0472">Membrane</keyword>
<evidence type="ECO:0000256" key="1">
    <source>
        <dbReference type="ARBA" id="ARBA00004162"/>
    </source>
</evidence>
<dbReference type="GO" id="GO:0005886">
    <property type="term" value="C:plasma membrane"/>
    <property type="evidence" value="ECO:0007669"/>
    <property type="project" value="UniProtKB-SubCell"/>
</dbReference>
<evidence type="ECO:0000256" key="3">
    <source>
        <dbReference type="ARBA" id="ARBA00022692"/>
    </source>
</evidence>
<dbReference type="Proteomes" id="UP001185092">
    <property type="component" value="Unassembled WGS sequence"/>
</dbReference>
<dbReference type="EMBL" id="JAVDQD010000002">
    <property type="protein sequence ID" value="MDR6239470.1"/>
    <property type="molecule type" value="Genomic_DNA"/>
</dbReference>
<dbReference type="PANTHER" id="PTHR33885:SF3">
    <property type="entry name" value="PHAGE SHOCK PROTEIN C"/>
    <property type="match status" value="1"/>
</dbReference>
<comment type="subcellular location">
    <subcellularLocation>
        <location evidence="1">Cell membrane</location>
        <topology evidence="1">Single-pass membrane protein</topology>
    </subcellularLocation>
</comment>
<evidence type="ECO:0000313" key="9">
    <source>
        <dbReference type="Proteomes" id="UP001185092"/>
    </source>
</evidence>
<sequence>MRLKRNNDRKVIAGVCSGIADFLGWDPLLVRILYVCISAMSGGFPGGLIYVVLWYLMPKE</sequence>
<dbReference type="PANTHER" id="PTHR33885">
    <property type="entry name" value="PHAGE SHOCK PROTEIN C"/>
    <property type="match status" value="1"/>
</dbReference>
<keyword evidence="9" id="KW-1185">Reference proteome</keyword>
<organism evidence="8 9">
    <name type="scientific">Aureibacter tunicatorum</name>
    <dbReference type="NCBI Taxonomy" id="866807"/>
    <lineage>
        <taxon>Bacteria</taxon>
        <taxon>Pseudomonadati</taxon>
        <taxon>Bacteroidota</taxon>
        <taxon>Cytophagia</taxon>
        <taxon>Cytophagales</taxon>
        <taxon>Persicobacteraceae</taxon>
        <taxon>Aureibacter</taxon>
    </lineage>
</organism>
<comment type="caution">
    <text evidence="8">The sequence shown here is derived from an EMBL/GenBank/DDBJ whole genome shotgun (WGS) entry which is preliminary data.</text>
</comment>
<dbReference type="AlphaFoldDB" id="A0AAE4BT09"/>
<evidence type="ECO:0000256" key="6">
    <source>
        <dbReference type="SAM" id="Phobius"/>
    </source>
</evidence>
<dbReference type="InterPro" id="IPR007168">
    <property type="entry name" value="Phageshock_PspC_N"/>
</dbReference>
<evidence type="ECO:0000313" key="8">
    <source>
        <dbReference type="EMBL" id="MDR6239470.1"/>
    </source>
</evidence>
<keyword evidence="2" id="KW-1003">Cell membrane</keyword>
<dbReference type="Pfam" id="PF04024">
    <property type="entry name" value="PspC"/>
    <property type="match status" value="1"/>
</dbReference>
<dbReference type="InterPro" id="IPR052027">
    <property type="entry name" value="PspC"/>
</dbReference>
<name>A0AAE4BT09_9BACT</name>
<proteinExistence type="predicted"/>
<evidence type="ECO:0000256" key="5">
    <source>
        <dbReference type="ARBA" id="ARBA00023136"/>
    </source>
</evidence>
<evidence type="ECO:0000256" key="2">
    <source>
        <dbReference type="ARBA" id="ARBA00022475"/>
    </source>
</evidence>
<keyword evidence="3 6" id="KW-0812">Transmembrane</keyword>
<accession>A0AAE4BT09</accession>